<accession>A0A146KHS9</accession>
<dbReference type="GO" id="GO:0043565">
    <property type="term" value="F:sequence-specific DNA binding"/>
    <property type="evidence" value="ECO:0007669"/>
    <property type="project" value="InterPro"/>
</dbReference>
<evidence type="ECO:0000256" key="2">
    <source>
        <dbReference type="ARBA" id="ARBA00023015"/>
    </source>
</evidence>
<dbReference type="Gene3D" id="2.20.25.80">
    <property type="entry name" value="WRKY domain"/>
    <property type="match status" value="2"/>
</dbReference>
<keyword evidence="2" id="KW-0805">Transcription regulation</keyword>
<keyword evidence="3 7" id="KW-0238">DNA-binding</keyword>
<dbReference type="GO" id="GO:0005634">
    <property type="term" value="C:nucleus"/>
    <property type="evidence" value="ECO:0007669"/>
    <property type="project" value="UniProtKB-SubCell"/>
</dbReference>
<dbReference type="Pfam" id="PF03106">
    <property type="entry name" value="WRKY"/>
    <property type="match status" value="2"/>
</dbReference>
<name>A0A146KHS9_9EUKA</name>
<evidence type="ECO:0000256" key="4">
    <source>
        <dbReference type="ARBA" id="ARBA00023163"/>
    </source>
</evidence>
<evidence type="ECO:0000259" key="6">
    <source>
        <dbReference type="PROSITE" id="PS50811"/>
    </source>
</evidence>
<gene>
    <name evidence="7" type="ORF">TPC1_11647</name>
</gene>
<dbReference type="PROSITE" id="PS50811">
    <property type="entry name" value="WRKY"/>
    <property type="match status" value="1"/>
</dbReference>
<dbReference type="PANTHER" id="PTHR31221">
    <property type="entry name" value="WRKY TRANSCRIPTION FACTOR PROTEIN 1-RELATED"/>
    <property type="match status" value="1"/>
</dbReference>
<dbReference type="EMBL" id="GDID01001222">
    <property type="protein sequence ID" value="JAP95384.1"/>
    <property type="molecule type" value="Transcribed_RNA"/>
</dbReference>
<evidence type="ECO:0000256" key="5">
    <source>
        <dbReference type="ARBA" id="ARBA00023242"/>
    </source>
</evidence>
<dbReference type="InterPro" id="IPR044810">
    <property type="entry name" value="WRKY_plant"/>
</dbReference>
<reference evidence="7" key="1">
    <citation type="submission" date="2015-07" db="EMBL/GenBank/DDBJ databases">
        <title>Adaptation to a free-living lifestyle via gene acquisitions in the diplomonad Trepomonas sp. PC1.</title>
        <authorList>
            <person name="Xu F."/>
            <person name="Jerlstrom-Hultqvist J."/>
            <person name="Kolisko M."/>
            <person name="Simpson A.G.B."/>
            <person name="Roger A.J."/>
            <person name="Svard S.G."/>
            <person name="Andersson J.O."/>
        </authorList>
    </citation>
    <scope>NUCLEOTIDE SEQUENCE</scope>
    <source>
        <strain evidence="7">PC1</strain>
    </source>
</reference>
<dbReference type="InterPro" id="IPR003657">
    <property type="entry name" value="WRKY_dom"/>
</dbReference>
<evidence type="ECO:0000313" key="7">
    <source>
        <dbReference type="EMBL" id="JAP95384.1"/>
    </source>
</evidence>
<proteinExistence type="predicted"/>
<evidence type="ECO:0000256" key="3">
    <source>
        <dbReference type="ARBA" id="ARBA00023125"/>
    </source>
</evidence>
<comment type="subcellular location">
    <subcellularLocation>
        <location evidence="1">Nucleus</location>
    </subcellularLocation>
</comment>
<dbReference type="InterPro" id="IPR036576">
    <property type="entry name" value="WRKY_dom_sf"/>
</dbReference>
<dbReference type="SUPFAM" id="SSF118290">
    <property type="entry name" value="WRKY DNA-binding domain"/>
    <property type="match status" value="2"/>
</dbReference>
<keyword evidence="5" id="KW-0539">Nucleus</keyword>
<feature type="domain" description="WRKY" evidence="6">
    <location>
        <begin position="58"/>
        <end position="121"/>
    </location>
</feature>
<sequence length="365" mass="42500">YDPLSSLFTDLLPKLTQLQTSLRKNDLADNLSLQQMIQIGEDIRLEHKAIYDSHYGVCSRDISPDGYSWKKYGQKPDGKDKQKSYFKCAFPACPAKRFVSFCKETNQMTSAYFGQHSHEGCYILQQTANCYEEYLAIVARIQQFSFNKQLKNGFNEDFTETFNLDFPSKISLQKVDFTPQQVNQKFQAIIKVNFPSKQEFEPCRNSVNLLSDQKHQLTNDGFLFNKYGVKKSVYQNTIYLKCSFKDCQCSKRVDYCAKTKELKVTFDGVHNHPPQVIFSHEKYLVALNWIYKLDNEFLINLQKHDDYDLEGPGVLNALTQYVNTDDRQKADNLIDIYQVGVQDEQEMSFENDDGDQFRHLFPHII</sequence>
<keyword evidence="4" id="KW-0804">Transcription</keyword>
<organism evidence="7">
    <name type="scientific">Trepomonas sp. PC1</name>
    <dbReference type="NCBI Taxonomy" id="1076344"/>
    <lineage>
        <taxon>Eukaryota</taxon>
        <taxon>Metamonada</taxon>
        <taxon>Diplomonadida</taxon>
        <taxon>Hexamitidae</taxon>
        <taxon>Hexamitinae</taxon>
        <taxon>Trepomonas</taxon>
    </lineage>
</organism>
<dbReference type="PANTHER" id="PTHR31221:SF193">
    <property type="entry name" value="WRKY TRANSCRIPTION FACTOR PROTEIN 1-RELATED"/>
    <property type="match status" value="1"/>
</dbReference>
<dbReference type="SMART" id="SM00774">
    <property type="entry name" value="WRKY"/>
    <property type="match status" value="2"/>
</dbReference>
<evidence type="ECO:0000256" key="1">
    <source>
        <dbReference type="ARBA" id="ARBA00004123"/>
    </source>
</evidence>
<dbReference type="AlphaFoldDB" id="A0A146KHS9"/>
<protein>
    <submittedName>
        <fullName evidence="7">WRKY DNA-binding domain-containing protein</fullName>
    </submittedName>
</protein>
<dbReference type="GO" id="GO:0003700">
    <property type="term" value="F:DNA-binding transcription factor activity"/>
    <property type="evidence" value="ECO:0007669"/>
    <property type="project" value="InterPro"/>
</dbReference>
<feature type="non-terminal residue" evidence="7">
    <location>
        <position position="1"/>
    </location>
</feature>